<comment type="caution">
    <text evidence="2">The sequence shown here is derived from an EMBL/GenBank/DDBJ whole genome shotgun (WGS) entry which is preliminary data.</text>
</comment>
<evidence type="ECO:0000256" key="1">
    <source>
        <dbReference type="SAM" id="Phobius"/>
    </source>
</evidence>
<gene>
    <name evidence="2" type="ORF">H0241_15915</name>
</gene>
<name>A0A838B5R2_9HYPH</name>
<accession>A0A838B5R2</accession>
<keyword evidence="1" id="KW-0472">Membrane</keyword>
<evidence type="ECO:0000313" key="3">
    <source>
        <dbReference type="Proteomes" id="UP000558284"/>
    </source>
</evidence>
<keyword evidence="1" id="KW-1133">Transmembrane helix</keyword>
<keyword evidence="3" id="KW-1185">Reference proteome</keyword>
<evidence type="ECO:0000313" key="2">
    <source>
        <dbReference type="EMBL" id="MBA1141735.1"/>
    </source>
</evidence>
<proteinExistence type="predicted"/>
<dbReference type="EMBL" id="JACDTY010000007">
    <property type="protein sequence ID" value="MBA1141735.1"/>
    <property type="molecule type" value="Genomic_DNA"/>
</dbReference>
<dbReference type="AlphaFoldDB" id="A0A838B5R2"/>
<reference evidence="2 3" key="1">
    <citation type="submission" date="2020-07" db="EMBL/GenBank/DDBJ databases">
        <title>Definition of the novel symbiovar canariense within Mesorhizobium novociceri, a new species of genus Mesorhizobium nodulating Cicer canariense in the Caldera de Taburiente National Park (La Palma, Canary Islands).</title>
        <authorList>
            <person name="Leon-Barrios M."/>
            <person name="Perez-Yepez J."/>
            <person name="Flores-Felix J.D."/>
            <person name="Ramirez-Baena M.H."/>
            <person name="Pulido-Suarez L."/>
            <person name="Igual J.M."/>
            <person name="Velazquez E."/>
            <person name="Peix A."/>
        </authorList>
    </citation>
    <scope>NUCLEOTIDE SEQUENCE [LARGE SCALE GENOMIC DNA]</scope>
    <source>
        <strain evidence="2 3">CCANP35</strain>
    </source>
</reference>
<keyword evidence="1" id="KW-0812">Transmembrane</keyword>
<feature type="transmembrane region" description="Helical" evidence="1">
    <location>
        <begin position="25"/>
        <end position="47"/>
    </location>
</feature>
<protein>
    <submittedName>
        <fullName evidence="2">Uncharacterized protein</fullName>
    </submittedName>
</protein>
<sequence>MPSRPFHDPDIDQLRADIRRSHARLNTALSAVLVIAILVVVVTFAAWGL</sequence>
<dbReference type="RefSeq" id="WP_181058615.1">
    <property type="nucleotide sequence ID" value="NZ_JACDTY010000007.1"/>
</dbReference>
<dbReference type="Proteomes" id="UP000558284">
    <property type="component" value="Unassembled WGS sequence"/>
</dbReference>
<organism evidence="2 3">
    <name type="scientific">Mesorhizobium neociceri</name>
    <dbReference type="NCBI Taxonomy" id="1307853"/>
    <lineage>
        <taxon>Bacteria</taxon>
        <taxon>Pseudomonadati</taxon>
        <taxon>Pseudomonadota</taxon>
        <taxon>Alphaproteobacteria</taxon>
        <taxon>Hyphomicrobiales</taxon>
        <taxon>Phyllobacteriaceae</taxon>
        <taxon>Mesorhizobium</taxon>
    </lineage>
</organism>